<dbReference type="Pfam" id="PF00106">
    <property type="entry name" value="adh_short"/>
    <property type="match status" value="1"/>
</dbReference>
<dbReference type="EMBL" id="JAXCGZ010013310">
    <property type="protein sequence ID" value="KAK7072899.1"/>
    <property type="molecule type" value="Genomic_DNA"/>
</dbReference>
<name>A0AAN8X4P0_HALRR</name>
<evidence type="ECO:0000313" key="5">
    <source>
        <dbReference type="Proteomes" id="UP001381693"/>
    </source>
</evidence>
<comment type="caution">
    <text evidence="4">The sequence shown here is derived from an EMBL/GenBank/DDBJ whole genome shotgun (WGS) entry which is preliminary data.</text>
</comment>
<protein>
    <submittedName>
        <fullName evidence="4">(2R,3R)-2,3-butanediol dehydrogenase</fullName>
        <ecNumber evidence="4">1.1.1.30</ecNumber>
    </submittedName>
</protein>
<dbReference type="AlphaFoldDB" id="A0AAN8X4P0"/>
<dbReference type="SUPFAM" id="SSF51735">
    <property type="entry name" value="NAD(P)-binding Rossmann-fold domains"/>
    <property type="match status" value="1"/>
</dbReference>
<dbReference type="PANTHER" id="PTHR43313:SF36">
    <property type="entry name" value="D-BETA-HYDROXYBUTYRATE DEHYDROGENASE, MITOCHONDRIAL"/>
    <property type="match status" value="1"/>
</dbReference>
<accession>A0AAN8X4P0</accession>
<keyword evidence="3" id="KW-1133">Transmembrane helix</keyword>
<dbReference type="Gene3D" id="3.40.50.720">
    <property type="entry name" value="NAD(P)-binding Rossmann-like Domain"/>
    <property type="match status" value="1"/>
</dbReference>
<dbReference type="InterPro" id="IPR002347">
    <property type="entry name" value="SDR_fam"/>
</dbReference>
<keyword evidence="3" id="KW-0472">Membrane</keyword>
<comment type="similarity">
    <text evidence="2">Belongs to the short-chain dehydrogenases/reductases (SDR) family.</text>
</comment>
<sequence length="248" mass="27098">MLWTTDKIMMIAFWGMVSGHFATVLAFIGIFSCFMTSFLVMWLISSGAWLYFASLQIPPSKKAVLITGCDSGFGNAIALHLDNLGFRVFAGCLFADSNGEGAEKLRKEGSDLLHVLQLDITKQEQLNKAVVDIKGKLSENEGLWGLVNNAGVCTMGIVEWTPLEMFRKDCEVNYFGMVSSTKSFLPLIRLAKGRIVNVTSMAGRITVPMMGGYCGSKYAAEAVSDALRLEMKPWGVHVAVIEPGNYAS</sequence>
<keyword evidence="1 4" id="KW-0560">Oxidoreductase</keyword>
<keyword evidence="3" id="KW-0812">Transmembrane</keyword>
<dbReference type="GO" id="GO:0008202">
    <property type="term" value="P:steroid metabolic process"/>
    <property type="evidence" value="ECO:0007669"/>
    <property type="project" value="TreeGrafter"/>
</dbReference>
<evidence type="ECO:0000256" key="3">
    <source>
        <dbReference type="SAM" id="Phobius"/>
    </source>
</evidence>
<dbReference type="GO" id="GO:0003858">
    <property type="term" value="F:3-hydroxybutyrate dehydrogenase activity"/>
    <property type="evidence" value="ECO:0007669"/>
    <property type="project" value="UniProtKB-EC"/>
</dbReference>
<dbReference type="InterPro" id="IPR020904">
    <property type="entry name" value="Sc_DH/Rdtase_CS"/>
</dbReference>
<dbReference type="PRINTS" id="PR00081">
    <property type="entry name" value="GDHRDH"/>
</dbReference>
<proteinExistence type="inferred from homology"/>
<evidence type="ECO:0000313" key="4">
    <source>
        <dbReference type="EMBL" id="KAK7072899.1"/>
    </source>
</evidence>
<gene>
    <name evidence="4" type="primary">BDH1_4</name>
    <name evidence="4" type="ORF">SK128_020151</name>
</gene>
<dbReference type="EC" id="1.1.1.30" evidence="4"/>
<reference evidence="4 5" key="1">
    <citation type="submission" date="2023-11" db="EMBL/GenBank/DDBJ databases">
        <title>Halocaridina rubra genome assembly.</title>
        <authorList>
            <person name="Smith C."/>
        </authorList>
    </citation>
    <scope>NUCLEOTIDE SEQUENCE [LARGE SCALE GENOMIC DNA]</scope>
    <source>
        <strain evidence="4">EP-1</strain>
        <tissue evidence="4">Whole</tissue>
    </source>
</reference>
<dbReference type="PROSITE" id="PS00061">
    <property type="entry name" value="ADH_SHORT"/>
    <property type="match status" value="1"/>
</dbReference>
<dbReference type="PRINTS" id="PR00080">
    <property type="entry name" value="SDRFAMILY"/>
</dbReference>
<dbReference type="PANTHER" id="PTHR43313">
    <property type="entry name" value="SHORT-CHAIN DEHYDROGENASE/REDUCTASE FAMILY 9C"/>
    <property type="match status" value="1"/>
</dbReference>
<feature type="non-terminal residue" evidence="4">
    <location>
        <position position="248"/>
    </location>
</feature>
<dbReference type="Proteomes" id="UP001381693">
    <property type="component" value="Unassembled WGS sequence"/>
</dbReference>
<evidence type="ECO:0000256" key="2">
    <source>
        <dbReference type="RuleBase" id="RU000363"/>
    </source>
</evidence>
<keyword evidence="5" id="KW-1185">Reference proteome</keyword>
<dbReference type="InterPro" id="IPR036291">
    <property type="entry name" value="NAD(P)-bd_dom_sf"/>
</dbReference>
<dbReference type="PROSITE" id="PS51257">
    <property type="entry name" value="PROKAR_LIPOPROTEIN"/>
    <property type="match status" value="1"/>
</dbReference>
<organism evidence="4 5">
    <name type="scientific">Halocaridina rubra</name>
    <name type="common">Hawaiian red shrimp</name>
    <dbReference type="NCBI Taxonomy" id="373956"/>
    <lineage>
        <taxon>Eukaryota</taxon>
        <taxon>Metazoa</taxon>
        <taxon>Ecdysozoa</taxon>
        <taxon>Arthropoda</taxon>
        <taxon>Crustacea</taxon>
        <taxon>Multicrustacea</taxon>
        <taxon>Malacostraca</taxon>
        <taxon>Eumalacostraca</taxon>
        <taxon>Eucarida</taxon>
        <taxon>Decapoda</taxon>
        <taxon>Pleocyemata</taxon>
        <taxon>Caridea</taxon>
        <taxon>Atyoidea</taxon>
        <taxon>Atyidae</taxon>
        <taxon>Halocaridina</taxon>
    </lineage>
</organism>
<feature type="transmembrane region" description="Helical" evidence="3">
    <location>
        <begin position="20"/>
        <end position="52"/>
    </location>
</feature>
<evidence type="ECO:0000256" key="1">
    <source>
        <dbReference type="ARBA" id="ARBA00023002"/>
    </source>
</evidence>